<reference evidence="4" key="1">
    <citation type="journal article" date="2017" name="Genome Biol.">
        <title>Comparative genomics reveals high biological diversity and specific adaptations in the industrially and medically important fungal genus Aspergillus.</title>
        <authorList>
            <person name="de Vries R.P."/>
            <person name="Riley R."/>
            <person name="Wiebenga A."/>
            <person name="Aguilar-Osorio G."/>
            <person name="Amillis S."/>
            <person name="Uchima C.A."/>
            <person name="Anderluh G."/>
            <person name="Asadollahi M."/>
            <person name="Askin M."/>
            <person name="Barry K."/>
            <person name="Battaglia E."/>
            <person name="Bayram O."/>
            <person name="Benocci T."/>
            <person name="Braus-Stromeyer S.A."/>
            <person name="Caldana C."/>
            <person name="Canovas D."/>
            <person name="Cerqueira G.C."/>
            <person name="Chen F."/>
            <person name="Chen W."/>
            <person name="Choi C."/>
            <person name="Clum A."/>
            <person name="Dos Santos R.A."/>
            <person name="Damasio A.R."/>
            <person name="Diallinas G."/>
            <person name="Emri T."/>
            <person name="Fekete E."/>
            <person name="Flipphi M."/>
            <person name="Freyberg S."/>
            <person name="Gallo A."/>
            <person name="Gournas C."/>
            <person name="Habgood R."/>
            <person name="Hainaut M."/>
            <person name="Harispe M.L."/>
            <person name="Henrissat B."/>
            <person name="Hilden K.S."/>
            <person name="Hope R."/>
            <person name="Hossain A."/>
            <person name="Karabika E."/>
            <person name="Karaffa L."/>
            <person name="Karanyi Z."/>
            <person name="Krasevec N."/>
            <person name="Kuo A."/>
            <person name="Kusch H."/>
            <person name="LaButti K."/>
            <person name="Lagendijk E.L."/>
            <person name="Lapidus A."/>
            <person name="Levasseur A."/>
            <person name="Lindquist E."/>
            <person name="Lipzen A."/>
            <person name="Logrieco A.F."/>
            <person name="MacCabe A."/>
            <person name="Maekelae M.R."/>
            <person name="Malavazi I."/>
            <person name="Melin P."/>
            <person name="Meyer V."/>
            <person name="Mielnichuk N."/>
            <person name="Miskei M."/>
            <person name="Molnar A.P."/>
            <person name="Mule G."/>
            <person name="Ngan C.Y."/>
            <person name="Orejas M."/>
            <person name="Orosz E."/>
            <person name="Ouedraogo J.P."/>
            <person name="Overkamp K.M."/>
            <person name="Park H.-S."/>
            <person name="Perrone G."/>
            <person name="Piumi F."/>
            <person name="Punt P.J."/>
            <person name="Ram A.F."/>
            <person name="Ramon A."/>
            <person name="Rauscher S."/>
            <person name="Record E."/>
            <person name="Riano-Pachon D.M."/>
            <person name="Robert V."/>
            <person name="Roehrig J."/>
            <person name="Ruller R."/>
            <person name="Salamov A."/>
            <person name="Salih N.S."/>
            <person name="Samson R.A."/>
            <person name="Sandor E."/>
            <person name="Sanguinetti M."/>
            <person name="Schuetze T."/>
            <person name="Sepcic K."/>
            <person name="Shelest E."/>
            <person name="Sherlock G."/>
            <person name="Sophianopoulou V."/>
            <person name="Squina F.M."/>
            <person name="Sun H."/>
            <person name="Susca A."/>
            <person name="Todd R.B."/>
            <person name="Tsang A."/>
            <person name="Unkles S.E."/>
            <person name="van de Wiele N."/>
            <person name="van Rossen-Uffink D."/>
            <person name="Oliveira J.V."/>
            <person name="Vesth T.C."/>
            <person name="Visser J."/>
            <person name="Yu J.-H."/>
            <person name="Zhou M."/>
            <person name="Andersen M.R."/>
            <person name="Archer D.B."/>
            <person name="Baker S.E."/>
            <person name="Benoit I."/>
            <person name="Brakhage A.A."/>
            <person name="Braus G.H."/>
            <person name="Fischer R."/>
            <person name="Frisvad J.C."/>
            <person name="Goldman G.H."/>
            <person name="Houbraken J."/>
            <person name="Oakley B."/>
            <person name="Pocsi I."/>
            <person name="Scazzocchio C."/>
            <person name="Seiboth B."/>
            <person name="vanKuyk P.A."/>
            <person name="Wortman J."/>
            <person name="Dyer P.S."/>
            <person name="Grigoriev I.V."/>
        </authorList>
    </citation>
    <scope>NUCLEOTIDE SEQUENCE [LARGE SCALE GENOMIC DNA]</scope>
    <source>
        <strain evidence="4">ITEM 5010</strain>
    </source>
</reference>
<evidence type="ECO:0000313" key="3">
    <source>
        <dbReference type="EMBL" id="OOF99337.1"/>
    </source>
</evidence>
<dbReference type="PROSITE" id="PS50181">
    <property type="entry name" value="FBOX"/>
    <property type="match status" value="1"/>
</dbReference>
<feature type="domain" description="F-box" evidence="2">
    <location>
        <begin position="262"/>
        <end position="312"/>
    </location>
</feature>
<sequence length="1151" mass="127598">MPSNVYCPFCGVILLPDPYGDDPASPQTRARPWYAEVRGVYSTNPPVGHIALTGLGIVRGRNNLYAPLDNDRSYVDVGIEALDAWRLCEPSESRWCFGFHNSCWRLLLLRLCHGQGDIRLDGTAIAESVFGQLYCTPCLDASSFQFGHDYGGAAQTHKLLGRPRPEDMSSHFYADPCAIPSMDDLEGSASDLRKAHGCSLWKSGKHALPTTATAAGTGYHSKGATTTSTASGAFNPNGGPHRVPSPDGTTEERCVELDRPHYNILDRLSPELRLETFSYLSLDEILNMRLVCRGLARLLRVEMLPQSYWRSRFLLGQEADFVFPNFSGVRNWRQLFLWTRASLRAGSLPLVNRKRIRQLLEPIAAIVDLDAVWRKSPCGYVFHLAQSKGGCFELVDNEIAEGPPQLIKVTSSFSGQLVSIGADSPLNEGCRELYRRAQSLTSQYQEHQRRIGISTVQIGARSFISGLHLFPSRECTAVSRLVGYHNPASEKWIQIPSTAYLKAICVAFCSEGLTGVGFIFTSSDSPYWVGESNGPGIAQGALNVPNRLDPNYLLAGLDQFKIVWLGLGELIEPPQASLKSLSQDVTDVSYVQSHLWTPQSPRHDNLKLSPLLPSLPSQPFEPLTNIDFGGPRGLLLGSLTGLTFHMASRPHPLIGIELSFANGKSVLFGSDRGCGISFLIAGSTGERVNRVSILKDNRDYYPTPGLGGLEIATNYGRTATFAPLHCRLNAVVELIPISPPSNFITGLVAQERANRDGFVQLGIQAQKCDEEPTIPDILDRECHQIPDDQIRYDQKFSHFINSTNPGNYQTYASLRNLRKVRASTGIHGRSRSPSRISGLKLEYYNHPSPSVVGQWMHELDECFELSQDEEIQAFTIWLTPMGFSTECPGLEVGQVAAIRIETTRSRSVTFRSPDFESLPLRKLQTQYQRDSDEQLTAISWILNVSSDRIRALVSANGRRKPLIMVPEQPPPFDQVRKLYFEIQDDDGCREAVVTAEAYFRNQAIVGLAFIYMSGARASMGDLDTDTHQIVHFARDATIIGLSAAFRERELVEIEFELERSELPRSKELRLSLCSPNGPANTVGYDWRDVWCRDGASADSHQWPLSHDSVFKPPSESRLVGIYVGCQEFSSVGALYEPDNLSRCEVESGAIS</sequence>
<dbReference type="InterPro" id="IPR056021">
    <property type="entry name" value="DUF7600"/>
</dbReference>
<feature type="compositionally biased region" description="Low complexity" evidence="1">
    <location>
        <begin position="219"/>
        <end position="233"/>
    </location>
</feature>
<dbReference type="InterPro" id="IPR036047">
    <property type="entry name" value="F-box-like_dom_sf"/>
</dbReference>
<dbReference type="OrthoDB" id="5273847at2759"/>
<protein>
    <recommendedName>
        <fullName evidence="2">F-box domain-containing protein</fullName>
    </recommendedName>
</protein>
<evidence type="ECO:0000313" key="4">
    <source>
        <dbReference type="Proteomes" id="UP000188318"/>
    </source>
</evidence>
<dbReference type="SUPFAM" id="SSF81383">
    <property type="entry name" value="F-box domain"/>
    <property type="match status" value="1"/>
</dbReference>
<dbReference type="AlphaFoldDB" id="A0A1R3RY16"/>
<dbReference type="CDD" id="cd09917">
    <property type="entry name" value="F-box_SF"/>
    <property type="match status" value="1"/>
</dbReference>
<accession>A0A1R3RY16</accession>
<feature type="region of interest" description="Disordered" evidence="1">
    <location>
        <begin position="219"/>
        <end position="251"/>
    </location>
</feature>
<proteinExistence type="predicted"/>
<dbReference type="Pfam" id="PF24539">
    <property type="entry name" value="DUF7600"/>
    <property type="match status" value="1"/>
</dbReference>
<gene>
    <name evidence="3" type="ORF">ASPCADRAFT_1015</name>
</gene>
<evidence type="ECO:0000256" key="1">
    <source>
        <dbReference type="SAM" id="MobiDB-lite"/>
    </source>
</evidence>
<dbReference type="VEuPathDB" id="FungiDB:ASPCADRAFT_1015"/>
<dbReference type="STRING" id="602072.A0A1R3RY16"/>
<dbReference type="Proteomes" id="UP000188318">
    <property type="component" value="Unassembled WGS sequence"/>
</dbReference>
<organism evidence="3 4">
    <name type="scientific">Aspergillus carbonarius (strain ITEM 5010)</name>
    <dbReference type="NCBI Taxonomy" id="602072"/>
    <lineage>
        <taxon>Eukaryota</taxon>
        <taxon>Fungi</taxon>
        <taxon>Dikarya</taxon>
        <taxon>Ascomycota</taxon>
        <taxon>Pezizomycotina</taxon>
        <taxon>Eurotiomycetes</taxon>
        <taxon>Eurotiomycetidae</taxon>
        <taxon>Eurotiales</taxon>
        <taxon>Aspergillaceae</taxon>
        <taxon>Aspergillus</taxon>
        <taxon>Aspergillus subgen. Circumdati</taxon>
    </lineage>
</organism>
<name>A0A1R3RY16_ASPC5</name>
<dbReference type="EMBL" id="KV907494">
    <property type="protein sequence ID" value="OOF99337.1"/>
    <property type="molecule type" value="Genomic_DNA"/>
</dbReference>
<dbReference type="InterPro" id="IPR001810">
    <property type="entry name" value="F-box_dom"/>
</dbReference>
<dbReference type="Pfam" id="PF00646">
    <property type="entry name" value="F-box"/>
    <property type="match status" value="1"/>
</dbReference>
<keyword evidence="4" id="KW-1185">Reference proteome</keyword>
<dbReference type="OMA" id="VGQWMNE"/>
<evidence type="ECO:0000259" key="2">
    <source>
        <dbReference type="PROSITE" id="PS50181"/>
    </source>
</evidence>